<accession>A0ABX8XUU7</accession>
<evidence type="ECO:0000256" key="1">
    <source>
        <dbReference type="SAM" id="SignalP"/>
    </source>
</evidence>
<protein>
    <submittedName>
        <fullName evidence="2">Uncharacterized protein</fullName>
    </submittedName>
</protein>
<reference evidence="2 3" key="1">
    <citation type="submission" date="2021-08" db="EMBL/GenBank/DDBJ databases">
        <authorList>
            <person name="Ping M."/>
        </authorList>
    </citation>
    <scope>NUCLEOTIDE SEQUENCE [LARGE SCALE GENOMIC DNA]</scope>
    <source>
        <strain evidence="2 3">MG28</strain>
    </source>
</reference>
<keyword evidence="3" id="KW-1185">Reference proteome</keyword>
<dbReference type="Proteomes" id="UP000827138">
    <property type="component" value="Chromosome"/>
</dbReference>
<evidence type="ECO:0000313" key="3">
    <source>
        <dbReference type="Proteomes" id="UP000827138"/>
    </source>
</evidence>
<organism evidence="2 3">
    <name type="scientific">Streptomyces akebiae</name>
    <dbReference type="NCBI Taxonomy" id="2865673"/>
    <lineage>
        <taxon>Bacteria</taxon>
        <taxon>Bacillati</taxon>
        <taxon>Actinomycetota</taxon>
        <taxon>Actinomycetes</taxon>
        <taxon>Kitasatosporales</taxon>
        <taxon>Streptomycetaceae</taxon>
        <taxon>Streptomyces</taxon>
    </lineage>
</organism>
<feature type="chain" id="PRO_5046013128" evidence="1">
    <location>
        <begin position="35"/>
        <end position="92"/>
    </location>
</feature>
<dbReference type="EMBL" id="CP080647">
    <property type="protein sequence ID" value="QYX79409.1"/>
    <property type="molecule type" value="Genomic_DNA"/>
</dbReference>
<proteinExistence type="predicted"/>
<name>A0ABX8XUU7_9ACTN</name>
<feature type="signal peptide" evidence="1">
    <location>
        <begin position="1"/>
        <end position="34"/>
    </location>
</feature>
<dbReference type="RefSeq" id="WP_220648199.1">
    <property type="nucleotide sequence ID" value="NZ_CP080647.1"/>
</dbReference>
<keyword evidence="1" id="KW-0732">Signal</keyword>
<gene>
    <name evidence="2" type="ORF">K1J60_25430</name>
</gene>
<sequence>MRRSGTMKRRAMGALVGGALSIATLLGASGAASAAGSFSVTGGGPTPQAANDAAAANASAACGGSYVYDSQGSLVGNPGGTWWTATIWIECL</sequence>
<evidence type="ECO:0000313" key="2">
    <source>
        <dbReference type="EMBL" id="QYX79409.1"/>
    </source>
</evidence>